<keyword evidence="2" id="KW-1185">Reference proteome</keyword>
<dbReference type="Proteomes" id="UP001164909">
    <property type="component" value="Chromosome"/>
</dbReference>
<dbReference type="InterPro" id="IPR006837">
    <property type="entry name" value="Divergent_DAC"/>
</dbReference>
<protein>
    <submittedName>
        <fullName evidence="1">Divergent polysaccharide deacetylase family protein</fullName>
    </submittedName>
</protein>
<dbReference type="InterPro" id="IPR011330">
    <property type="entry name" value="Glyco_hydro/deAcase_b/a-brl"/>
</dbReference>
<dbReference type="Gene3D" id="3.20.20.370">
    <property type="entry name" value="Glycoside hydrolase/deacetylase"/>
    <property type="match status" value="1"/>
</dbReference>
<sequence length="69" mass="7715">MKKRSKNCCFKLLFNLAKKKGFAVGIGHLGQEGGLTTIEAFKEALKDAQSENIKFVFVSDILKLIKQNK</sequence>
<organism evidence="1 2">
    <name type="scientific">Caldicellulosiruptor morganii</name>
    <dbReference type="NCBI Taxonomy" id="1387555"/>
    <lineage>
        <taxon>Bacteria</taxon>
        <taxon>Bacillati</taxon>
        <taxon>Bacillota</taxon>
        <taxon>Bacillota incertae sedis</taxon>
        <taxon>Caldicellulosiruptorales</taxon>
        <taxon>Caldicellulosiruptoraceae</taxon>
        <taxon>Caldicellulosiruptor</taxon>
    </lineage>
</organism>
<accession>A0ABY7BSD9</accession>
<dbReference type="EMBL" id="CP113865">
    <property type="protein sequence ID" value="WAM34111.1"/>
    <property type="molecule type" value="Genomic_DNA"/>
</dbReference>
<evidence type="ECO:0000313" key="2">
    <source>
        <dbReference type="Proteomes" id="UP001164909"/>
    </source>
</evidence>
<dbReference type="RefSeq" id="WP_045168397.1">
    <property type="nucleotide sequence ID" value="NZ_CP113865.1"/>
</dbReference>
<reference evidence="1" key="1">
    <citation type="submission" date="2022-12" db="EMBL/GenBank/DDBJ databases">
        <authorList>
            <person name="Bing R.G."/>
            <person name="Willard D.J."/>
            <person name="Manesh M.J.H."/>
            <person name="Laemthong T."/>
            <person name="Crosby J.R."/>
            <person name="Kelly R.M."/>
        </authorList>
    </citation>
    <scope>NUCLEOTIDE SEQUENCE</scope>
    <source>
        <strain evidence="1">DSM 8990</strain>
    </source>
</reference>
<dbReference type="Pfam" id="PF04748">
    <property type="entry name" value="Polysacc_deac_2"/>
    <property type="match status" value="1"/>
</dbReference>
<gene>
    <name evidence="1" type="ORF">OTK00_000276</name>
</gene>
<evidence type="ECO:0000313" key="1">
    <source>
        <dbReference type="EMBL" id="WAM34111.1"/>
    </source>
</evidence>
<dbReference type="SUPFAM" id="SSF88713">
    <property type="entry name" value="Glycoside hydrolase/deacetylase"/>
    <property type="match status" value="1"/>
</dbReference>
<name>A0ABY7BSD9_9FIRM</name>
<proteinExistence type="predicted"/>